<evidence type="ECO:0000256" key="1">
    <source>
        <dbReference type="ARBA" id="ARBA00004613"/>
    </source>
</evidence>
<feature type="domain" description="Ig-like" evidence="7">
    <location>
        <begin position="897"/>
        <end position="978"/>
    </location>
</feature>
<dbReference type="PROSITE" id="PS50835">
    <property type="entry name" value="IG_LIKE"/>
    <property type="match status" value="9"/>
</dbReference>
<evidence type="ECO:0000256" key="3">
    <source>
        <dbReference type="ARBA" id="ARBA00022729"/>
    </source>
</evidence>
<feature type="domain" description="Ig-like" evidence="7">
    <location>
        <begin position="1139"/>
        <end position="1225"/>
    </location>
</feature>
<dbReference type="SMART" id="SM00409">
    <property type="entry name" value="IG"/>
    <property type="match status" value="10"/>
</dbReference>
<accession>A0A4C1ZQ12</accession>
<dbReference type="PANTHER" id="PTHR12231:SF218">
    <property type="entry name" value="MICROFIBRILLAR-ASSOCIATED PROTEIN 3-LIKE"/>
    <property type="match status" value="1"/>
</dbReference>
<reference evidence="8 9" key="1">
    <citation type="journal article" date="2019" name="Commun. Biol.">
        <title>The bagworm genome reveals a unique fibroin gene that provides high tensile strength.</title>
        <authorList>
            <person name="Kono N."/>
            <person name="Nakamura H."/>
            <person name="Ohtoshi R."/>
            <person name="Tomita M."/>
            <person name="Numata K."/>
            <person name="Arakawa K."/>
        </authorList>
    </citation>
    <scope>NUCLEOTIDE SEQUENCE [LARGE SCALE GENOMIC DNA]</scope>
</reference>
<keyword evidence="4" id="KW-0677">Repeat</keyword>
<keyword evidence="6" id="KW-0393">Immunoglobulin domain</keyword>
<dbReference type="InterPro" id="IPR003599">
    <property type="entry name" value="Ig_sub"/>
</dbReference>
<dbReference type="InterPro" id="IPR013098">
    <property type="entry name" value="Ig_I-set"/>
</dbReference>
<evidence type="ECO:0000256" key="4">
    <source>
        <dbReference type="ARBA" id="ARBA00022737"/>
    </source>
</evidence>
<feature type="domain" description="Ig-like" evidence="7">
    <location>
        <begin position="808"/>
        <end position="895"/>
    </location>
</feature>
<dbReference type="PANTHER" id="PTHR12231">
    <property type="entry name" value="CTX-RELATED TYPE I TRANSMEMBRANE PROTEIN"/>
    <property type="match status" value="1"/>
</dbReference>
<organism evidence="8 9">
    <name type="scientific">Eumeta variegata</name>
    <name type="common">Bagworm moth</name>
    <name type="synonym">Eumeta japonica</name>
    <dbReference type="NCBI Taxonomy" id="151549"/>
    <lineage>
        <taxon>Eukaryota</taxon>
        <taxon>Metazoa</taxon>
        <taxon>Ecdysozoa</taxon>
        <taxon>Arthropoda</taxon>
        <taxon>Hexapoda</taxon>
        <taxon>Insecta</taxon>
        <taxon>Pterygota</taxon>
        <taxon>Neoptera</taxon>
        <taxon>Endopterygota</taxon>
        <taxon>Lepidoptera</taxon>
        <taxon>Glossata</taxon>
        <taxon>Ditrysia</taxon>
        <taxon>Tineoidea</taxon>
        <taxon>Psychidae</taxon>
        <taxon>Oiketicinae</taxon>
        <taxon>Eumeta</taxon>
    </lineage>
</organism>
<evidence type="ECO:0000256" key="2">
    <source>
        <dbReference type="ARBA" id="ARBA00022525"/>
    </source>
</evidence>
<dbReference type="Pfam" id="PF00047">
    <property type="entry name" value="ig"/>
    <property type="match status" value="1"/>
</dbReference>
<sequence>MKQIGMKSGTGTVIENEIVIRIMINSVIDQYIKWRNTFYVHAGGTAGSRTTLSLRKRYSRWVPHKLTKQKPNTNRNKTKHKQKDRRMISADLNKNRDEASLQNYERGTKRQSTVRCFENGVVVREKKQMICLNLAVYFPHCYTLTVGVKVEAKIDGDESVYLAINYSEFVICMCGASVWSTYARRRHALTAYYNLEISELLLLRARNKCRNREGGTEGESTVIFYVVTENLGHQSSYCKGDPSVTSDANTFRKEIDRLQANTNEVAEENPLAIMLSAADAASTGSLLYIFTDVLASDYDNNSQLWEVARQKKLQLNFIDSSASSKSEEELSRKPDGQIFIENKIPTLTLTVACHRPFVIMKGENGKKVKLNRLESTSYKQVLRASSELQGNYLVRVRCRSKGELSIHGDVDVVVHVGFSMDKPTTMMDTRPMFTYAPPPMQSTEPPAQLMSDMQEPMIDKTTDHVETVQGSPLKLKCLTRGHSTPKISWYFDSKITGIKEDLSINADVLEFPQVQRNQSGIYICEAKNAAGLDSHSIDVTVYYPPIITKKPVNIFEANAGSVVKLFIEYEANPEANVAWTFDGDQMNGESYIVDNENHLTFIAEPNKAGLYECTVSNNYGSETATILLIVKDIEVPNKIEYVEEGTPVKLTCPIYGTSALNMSWTFTPEGYKDSRTLKETSDSLQYTETTIENSGTYTCNVEGMRKNAVSIVLKVVYKPKIVTGPPRLIQVKLNETVNLTVDYTADPEASVTWIFNDEIINGDEYRIDPENNLIFEASPNNVGTYEYVIKNEYGSTRGVTEVKIQDKPKINQSPPPTLRVVAGELVSLTVDFSANPEAIVTWTFNGATLTGNDNFHIYPDNTITFVALPEFTGTYMYNITNEFGSTDGSTYVEIQNPFTDTQADVVLTKVDDTVTLTCPVNFLVQTLNVQWMFTPKGSSTYKILEETNKTLKIPHVNEEECGVYTCSVKGIHETKDFVVDIGRKPQIERITPPVIQVKLGELVNLTVNYTASPDTAAKWIFKNSTVTADDGYSIYPENSLTFTATHEREESSQVKNEKVIINAAEGVNVAMKCPMDSSLPTSVSWSFTPKWGSVPEVHEETNAQLLIDNVDFMQSGSYVCDVKNTSTHKEFELNVNHKPKIKKRPLPILLAQCGEEIILTVEYAANPQASVIWYHNEEIANEGFYQIHPENTLRFTAFSESAGRYLCVVENDYGSAKIITQLIVQDKPKILKSPQSIVNVKMGESVVLRVNYEANPKASVRWIFDDNSVTGDNYDVYPDNTLTLPEYVDSRTSWIFTPKGSNSHVSLDETDPFLQIFNVNRTHTGTYTCQMNGMNYKHFELEIWHSPEVIKRPSSVIKASRGEWITLSVEYAASPAAVATWTFNGRIITGHNQQIPLIDNFFHYVVLQAEGGVCECTITSCYGSVKILVEILIQDSTGIAGESNLFPEEGSPVTLTCPNALDYNTSWSFISEETKSVAVLSETTTTLQIPSAVSGHSDRPRVTAAPPRLIRVKPSERVTLTVEYRSSPKADVSWSFNGNPVIGGNYRIHPENTLTAVGGAETLGVLSKNFTRPGPKSGKIPEWKLRTRPHFKKPHSYRRFLEIRNIQIPQSGKYICVTESHIHTFEVIVQYRPVVLYRSPLVVRSKKGDPVELVVDYDAKPAAVVTWTRGRRPSHVRRSLRHEPPHSLRAIS</sequence>
<feature type="domain" description="Ig-like" evidence="7">
    <location>
        <begin position="642"/>
        <end position="710"/>
    </location>
</feature>
<feature type="domain" description="Ig-like" evidence="7">
    <location>
        <begin position="1500"/>
        <end position="1616"/>
    </location>
</feature>
<dbReference type="Gene3D" id="2.60.40.10">
    <property type="entry name" value="Immunoglobulins"/>
    <property type="match status" value="10"/>
</dbReference>
<dbReference type="Pfam" id="PF13927">
    <property type="entry name" value="Ig_3"/>
    <property type="match status" value="1"/>
</dbReference>
<dbReference type="Pfam" id="PF25106">
    <property type="entry name" value="VWA_4"/>
    <property type="match status" value="1"/>
</dbReference>
<keyword evidence="2" id="KW-0964">Secreted</keyword>
<dbReference type="InterPro" id="IPR056861">
    <property type="entry name" value="HMCN1-like_VWA"/>
</dbReference>
<dbReference type="Proteomes" id="UP000299102">
    <property type="component" value="Unassembled WGS sequence"/>
</dbReference>
<keyword evidence="3" id="KW-0732">Signal</keyword>
<dbReference type="OrthoDB" id="5985519at2759"/>
<protein>
    <submittedName>
        <fullName evidence="8">Hemicentin-2</fullName>
    </submittedName>
</protein>
<evidence type="ECO:0000259" key="7">
    <source>
        <dbReference type="PROSITE" id="PS50835"/>
    </source>
</evidence>
<comment type="subcellular location">
    <subcellularLocation>
        <location evidence="1">Secreted</location>
    </subcellularLocation>
</comment>
<dbReference type="GO" id="GO:0043005">
    <property type="term" value="C:neuron projection"/>
    <property type="evidence" value="ECO:0007669"/>
    <property type="project" value="TreeGrafter"/>
</dbReference>
<proteinExistence type="predicted"/>
<feature type="domain" description="Ig-like" evidence="7">
    <location>
        <begin position="545"/>
        <end position="627"/>
    </location>
</feature>
<feature type="domain" description="Ig-like" evidence="7">
    <location>
        <begin position="456"/>
        <end position="540"/>
    </location>
</feature>
<comment type="caution">
    <text evidence="8">The sequence shown here is derived from an EMBL/GenBank/DDBJ whole genome shotgun (WGS) entry which is preliminary data.</text>
</comment>
<dbReference type="SUPFAM" id="SSF48726">
    <property type="entry name" value="Immunoglobulin"/>
    <property type="match status" value="11"/>
</dbReference>
<gene>
    <name evidence="8" type="primary">HMCN2</name>
    <name evidence="8" type="ORF">EVAR_84689_1</name>
</gene>
<feature type="domain" description="Ig-like" evidence="7">
    <location>
        <begin position="1036"/>
        <end position="1136"/>
    </location>
</feature>
<dbReference type="EMBL" id="BGZK01002002">
    <property type="protein sequence ID" value="GBP89432.1"/>
    <property type="molecule type" value="Genomic_DNA"/>
</dbReference>
<dbReference type="InterPro" id="IPR003598">
    <property type="entry name" value="Ig_sub2"/>
</dbReference>
<dbReference type="SMART" id="SM00408">
    <property type="entry name" value="IGc2"/>
    <property type="match status" value="9"/>
</dbReference>
<dbReference type="InterPro" id="IPR007110">
    <property type="entry name" value="Ig-like_dom"/>
</dbReference>
<feature type="domain" description="Ig-like" evidence="7">
    <location>
        <begin position="1228"/>
        <end position="1332"/>
    </location>
</feature>
<keyword evidence="5" id="KW-1015">Disulfide bond</keyword>
<dbReference type="CDD" id="cd00096">
    <property type="entry name" value="Ig"/>
    <property type="match status" value="3"/>
</dbReference>
<evidence type="ECO:0000256" key="5">
    <source>
        <dbReference type="ARBA" id="ARBA00023157"/>
    </source>
</evidence>
<dbReference type="InterPro" id="IPR013151">
    <property type="entry name" value="Immunoglobulin_dom"/>
</dbReference>
<name>A0A4C1ZQ12_EUMVA</name>
<evidence type="ECO:0000256" key="6">
    <source>
        <dbReference type="ARBA" id="ARBA00023319"/>
    </source>
</evidence>
<dbReference type="InterPro" id="IPR051170">
    <property type="entry name" value="Neural/epithelial_adhesion"/>
</dbReference>
<evidence type="ECO:0000313" key="8">
    <source>
        <dbReference type="EMBL" id="GBP89432.1"/>
    </source>
</evidence>
<dbReference type="InterPro" id="IPR036179">
    <property type="entry name" value="Ig-like_dom_sf"/>
</dbReference>
<keyword evidence="9" id="KW-1185">Reference proteome</keyword>
<dbReference type="Pfam" id="PF07679">
    <property type="entry name" value="I-set"/>
    <property type="match status" value="4"/>
</dbReference>
<dbReference type="STRING" id="151549.A0A4C1ZQ12"/>
<dbReference type="InterPro" id="IPR013783">
    <property type="entry name" value="Ig-like_fold"/>
</dbReference>
<evidence type="ECO:0000313" key="9">
    <source>
        <dbReference type="Proteomes" id="UP000299102"/>
    </source>
</evidence>